<evidence type="ECO:0000256" key="6">
    <source>
        <dbReference type="HAMAP-Rule" id="MF_00963"/>
    </source>
</evidence>
<dbReference type="FunFam" id="1.10.220.120:FF:000001">
    <property type="entry name" value="RNA polymerase sigma factor RpoD"/>
    <property type="match status" value="1"/>
</dbReference>
<dbReference type="Proteomes" id="UP000639274">
    <property type="component" value="Chromosome"/>
</dbReference>
<dbReference type="Pfam" id="PF04539">
    <property type="entry name" value="Sigma70_r3"/>
    <property type="match status" value="1"/>
</dbReference>
<comment type="subcellular location">
    <subcellularLocation>
        <location evidence="6">Cytoplasm</location>
    </subcellularLocation>
</comment>
<dbReference type="AlphaFoldDB" id="A0A974XZT5"/>
<dbReference type="GO" id="GO:0006352">
    <property type="term" value="P:DNA-templated transcription initiation"/>
    <property type="evidence" value="ECO:0007669"/>
    <property type="project" value="UniProtKB-UniRule"/>
</dbReference>
<keyword evidence="1 6" id="KW-0963">Cytoplasm</keyword>
<dbReference type="GO" id="GO:0005737">
    <property type="term" value="C:cytoplasm"/>
    <property type="evidence" value="ECO:0007669"/>
    <property type="project" value="UniProtKB-SubCell"/>
</dbReference>
<dbReference type="InterPro" id="IPR009042">
    <property type="entry name" value="RNA_pol_sigma70_r1_2"/>
</dbReference>
<evidence type="ECO:0000313" key="9">
    <source>
        <dbReference type="EMBL" id="QSX78797.1"/>
    </source>
</evidence>
<evidence type="ECO:0000313" key="10">
    <source>
        <dbReference type="Proteomes" id="UP000639274"/>
    </source>
</evidence>
<dbReference type="InterPro" id="IPR007630">
    <property type="entry name" value="RNA_pol_sigma70_r4"/>
</dbReference>
<evidence type="ECO:0000256" key="5">
    <source>
        <dbReference type="ARBA" id="ARBA00023163"/>
    </source>
</evidence>
<evidence type="ECO:0000256" key="3">
    <source>
        <dbReference type="ARBA" id="ARBA00023082"/>
    </source>
</evidence>
<dbReference type="PANTHER" id="PTHR30603">
    <property type="entry name" value="RNA POLYMERASE SIGMA FACTOR RPO"/>
    <property type="match status" value="1"/>
</dbReference>
<dbReference type="HAMAP" id="MF_00963">
    <property type="entry name" value="Sigma70_RpoD_SigA"/>
    <property type="match status" value="1"/>
</dbReference>
<dbReference type="Gene3D" id="1.10.10.10">
    <property type="entry name" value="Winged helix-like DNA-binding domain superfamily/Winged helix DNA-binding domain"/>
    <property type="match status" value="2"/>
</dbReference>
<evidence type="ECO:0000256" key="2">
    <source>
        <dbReference type="ARBA" id="ARBA00023015"/>
    </source>
</evidence>
<dbReference type="InterPro" id="IPR036388">
    <property type="entry name" value="WH-like_DNA-bd_sf"/>
</dbReference>
<feature type="domain" description="RNA polymerase sigma-70" evidence="8">
    <location>
        <begin position="577"/>
        <end position="603"/>
    </location>
</feature>
<dbReference type="NCBIfam" id="TIGR02393">
    <property type="entry name" value="RpoD_Cterm"/>
    <property type="match status" value="1"/>
</dbReference>
<dbReference type="FunFam" id="1.10.10.10:FF:000004">
    <property type="entry name" value="RNA polymerase sigma factor SigA"/>
    <property type="match status" value="1"/>
</dbReference>
<dbReference type="EMBL" id="CP071518">
    <property type="protein sequence ID" value="QSX78797.1"/>
    <property type="molecule type" value="Genomic_DNA"/>
</dbReference>
<dbReference type="InterPro" id="IPR042189">
    <property type="entry name" value="RNA_pol_sigma_70_r1_1_sf"/>
</dbReference>
<dbReference type="InterPro" id="IPR028630">
    <property type="entry name" value="Sigma70_RpoD"/>
</dbReference>
<dbReference type="InterPro" id="IPR007631">
    <property type="entry name" value="RNA_pol_sigma_70_non-ess"/>
</dbReference>
<proteinExistence type="inferred from homology"/>
<dbReference type="PROSITE" id="PS00716">
    <property type="entry name" value="SIGMA70_2"/>
    <property type="match status" value="1"/>
</dbReference>
<feature type="region of interest" description="Sigma-70 factor domain-2" evidence="6">
    <location>
        <begin position="384"/>
        <end position="454"/>
    </location>
</feature>
<dbReference type="GO" id="GO:0016987">
    <property type="term" value="F:sigma factor activity"/>
    <property type="evidence" value="ECO:0007669"/>
    <property type="project" value="UniProtKB-UniRule"/>
</dbReference>
<evidence type="ECO:0000259" key="7">
    <source>
        <dbReference type="PROSITE" id="PS00715"/>
    </source>
</evidence>
<comment type="function">
    <text evidence="6">Sigma factors are initiation factors that promote the attachment of RNA polymerase to specific initiation sites and are then released. This sigma factor is the primary sigma factor during exponential growth.</text>
</comment>
<dbReference type="RefSeq" id="WP_200615425.1">
    <property type="nucleotide sequence ID" value="NZ_CP071518.1"/>
</dbReference>
<dbReference type="Pfam" id="PF04542">
    <property type="entry name" value="Sigma70_r2"/>
    <property type="match status" value="1"/>
</dbReference>
<gene>
    <name evidence="6 9" type="primary">rpoD</name>
    <name evidence="9" type="ORF">I8J32_002385</name>
</gene>
<dbReference type="SUPFAM" id="SSF88946">
    <property type="entry name" value="Sigma2 domain of RNA polymerase sigma factors"/>
    <property type="match status" value="1"/>
</dbReference>
<keyword evidence="5 6" id="KW-0804">Transcription</keyword>
<dbReference type="InterPro" id="IPR007127">
    <property type="entry name" value="RNA_pol_sigma_70_r1_1"/>
</dbReference>
<dbReference type="Pfam" id="PF03979">
    <property type="entry name" value="Sigma70_r1_1"/>
    <property type="match status" value="1"/>
</dbReference>
<protein>
    <recommendedName>
        <fullName evidence="6">RNA polymerase sigma factor RpoD</fullName>
    </recommendedName>
    <alternativeName>
        <fullName evidence="6">Sigma-70</fullName>
    </alternativeName>
</protein>
<dbReference type="GO" id="GO:0003677">
    <property type="term" value="F:DNA binding"/>
    <property type="evidence" value="ECO:0007669"/>
    <property type="project" value="UniProtKB-UniRule"/>
</dbReference>
<feature type="DNA-binding region" description="H-T-H motif" evidence="6">
    <location>
        <begin position="578"/>
        <end position="597"/>
    </location>
</feature>
<keyword evidence="2 6" id="KW-0805">Transcription regulation</keyword>
<dbReference type="InterPro" id="IPR007624">
    <property type="entry name" value="RNA_pol_sigma70_r3"/>
</dbReference>
<dbReference type="PRINTS" id="PR00046">
    <property type="entry name" value="SIGMA70FCT"/>
</dbReference>
<dbReference type="FunFam" id="1.10.601.10:FF:000002">
    <property type="entry name" value="RNA polymerase sigma factor RpoD"/>
    <property type="match status" value="1"/>
</dbReference>
<comment type="similarity">
    <text evidence="6">Belongs to the sigma-70 factor family. RpoD/SigA subfamily.</text>
</comment>
<dbReference type="InterPro" id="IPR000943">
    <property type="entry name" value="RNA_pol_sigma70"/>
</dbReference>
<dbReference type="CDD" id="cd06171">
    <property type="entry name" value="Sigma70_r4"/>
    <property type="match status" value="1"/>
</dbReference>
<keyword evidence="4 6" id="KW-0238">DNA-binding</keyword>
<dbReference type="PROSITE" id="PS00715">
    <property type="entry name" value="SIGMA70_1"/>
    <property type="match status" value="1"/>
</dbReference>
<evidence type="ECO:0000259" key="8">
    <source>
        <dbReference type="PROSITE" id="PS00716"/>
    </source>
</evidence>
<organism evidence="9 10">
    <name type="scientific">Agrilutibacter solisilvae</name>
    <dbReference type="NCBI Taxonomy" id="2763317"/>
    <lineage>
        <taxon>Bacteria</taxon>
        <taxon>Pseudomonadati</taxon>
        <taxon>Pseudomonadota</taxon>
        <taxon>Gammaproteobacteria</taxon>
        <taxon>Lysobacterales</taxon>
        <taxon>Lysobacteraceae</taxon>
        <taxon>Agrilutibacter</taxon>
    </lineage>
</organism>
<feature type="domain" description="RNA polymerase sigma-70" evidence="7">
    <location>
        <begin position="408"/>
        <end position="421"/>
    </location>
</feature>
<dbReference type="Gene3D" id="1.10.220.120">
    <property type="entry name" value="Sigma-70 factor, region 1.1"/>
    <property type="match status" value="1"/>
</dbReference>
<dbReference type="InterPro" id="IPR013324">
    <property type="entry name" value="RNA_pol_sigma_r3/r4-like"/>
</dbReference>
<dbReference type="InterPro" id="IPR013325">
    <property type="entry name" value="RNA_pol_sigma_r2"/>
</dbReference>
<sequence length="619" mass="69402">MANERPAPPSDIKQLISKGLEQGYLTYAEVNDHLPDDLVDAEQIEDIIGMINGMGIEVHEVAPDAETLLLADGNTGNREVDDTAAEEAAAALTALDGEGGRTTDPVRMYMREMGTVELLTREGEIAIAKRIEEGLNQMQAALASFPGTIAHILGDYETHKTGKKRLAEIVVGFLDAEPEPEPVPVPVVAEVDAEEEDEEVEVAGADEEAAEEGPTGPDPAEVADRMGKIADAYSRFEKAYAKHGPTHKTVAKAREEMAEVFVTLKLPLGLTDTLVRSLREVVNGVKEHERRILDLSTRVARMPRKDFIRAWEGNQTNLGWVDDVLKRKQKWSSGLRDVKDQIVAEQEATIAIEQANFLTLADIKEISRAMAYGEAKARKAKKEMVEANLRLVISIAKKYTNRGLQFLDLIQEGNIGLMKAVDKFEYRRGYKFSTYATWWIRQAITRSIADQARTIRIPVHMIETINKLNRISRQMLQQYGREATPEELAKEMDMPEDKIRKVMKIAKEPISMETPIGDDEDSHLGDFIEDTNVESPVEATTNINLSETVRDVLAGLTPREAKVLRMRFGIDMNTDHTLEEVGKQFDVTRERIRQIEAKALRKLRHPSRSEQLRSFLDID</sequence>
<dbReference type="Pfam" id="PF00140">
    <property type="entry name" value="Sigma70_r1_2"/>
    <property type="match status" value="1"/>
</dbReference>
<reference evidence="9 10" key="1">
    <citation type="submission" date="2021-03" db="EMBL/GenBank/DDBJ databases">
        <title>Lysobacter sp. nov. isolated from soil of gangwondo yeongwol, south Korea.</title>
        <authorList>
            <person name="Kim K.R."/>
            <person name="Kim K.H."/>
            <person name="Jeon C.O."/>
        </authorList>
    </citation>
    <scope>NUCLEOTIDE SEQUENCE [LARGE SCALE GENOMIC DNA]</scope>
    <source>
        <strain evidence="9 10">R19</strain>
    </source>
</reference>
<accession>A0A974XZT5</accession>
<dbReference type="Pfam" id="PF04546">
    <property type="entry name" value="Sigma70_ner"/>
    <property type="match status" value="1"/>
</dbReference>
<name>A0A974XZT5_9GAMM</name>
<feature type="region of interest" description="Sigma-70 factor domain-3" evidence="6">
    <location>
        <begin position="463"/>
        <end position="539"/>
    </location>
</feature>
<dbReference type="KEGG" id="lsf:I8J32_002385"/>
<dbReference type="Pfam" id="PF04545">
    <property type="entry name" value="Sigma70_r4"/>
    <property type="match status" value="1"/>
</dbReference>
<dbReference type="InterPro" id="IPR007627">
    <property type="entry name" value="RNA_pol_sigma70_r2"/>
</dbReference>
<dbReference type="PANTHER" id="PTHR30603:SF60">
    <property type="entry name" value="RNA POLYMERASE SIGMA FACTOR RPOD"/>
    <property type="match status" value="1"/>
</dbReference>
<dbReference type="Gene3D" id="1.10.601.10">
    <property type="entry name" value="RNA Polymerase Primary Sigma Factor"/>
    <property type="match status" value="1"/>
</dbReference>
<keyword evidence="3 6" id="KW-0731">Sigma factor</keyword>
<dbReference type="InterPro" id="IPR014284">
    <property type="entry name" value="RNA_pol_sigma-70_dom"/>
</dbReference>
<feature type="region of interest" description="Sigma-70 factor domain-4" evidence="6">
    <location>
        <begin position="552"/>
        <end position="605"/>
    </location>
</feature>
<feature type="short sequence motif" description="Interaction with polymerase core subunit RpoC" evidence="6">
    <location>
        <begin position="408"/>
        <end position="411"/>
    </location>
</feature>
<dbReference type="SUPFAM" id="SSF88659">
    <property type="entry name" value="Sigma3 and sigma4 domains of RNA polymerase sigma factors"/>
    <property type="match status" value="2"/>
</dbReference>
<evidence type="ECO:0000256" key="1">
    <source>
        <dbReference type="ARBA" id="ARBA00022490"/>
    </source>
</evidence>
<comment type="subunit">
    <text evidence="6">Interacts transiently with the RNA polymerase catalytic core.</text>
</comment>
<dbReference type="InterPro" id="IPR012760">
    <property type="entry name" value="RNA_pol_sigma_RpoD_C"/>
</dbReference>
<keyword evidence="10" id="KW-1185">Reference proteome</keyword>
<dbReference type="FunFam" id="1.10.10.10:FF:000002">
    <property type="entry name" value="RNA polymerase sigma factor SigA"/>
    <property type="match status" value="1"/>
</dbReference>
<dbReference type="NCBIfam" id="NF004208">
    <property type="entry name" value="PRK05658.1"/>
    <property type="match status" value="1"/>
</dbReference>
<evidence type="ECO:0000256" key="4">
    <source>
        <dbReference type="ARBA" id="ARBA00023125"/>
    </source>
</evidence>
<dbReference type="NCBIfam" id="TIGR02937">
    <property type="entry name" value="sigma70-ECF"/>
    <property type="match status" value="1"/>
</dbReference>
<dbReference type="InterPro" id="IPR050239">
    <property type="entry name" value="Sigma-70_RNA_pol_init_factors"/>
</dbReference>